<organism evidence="2 3">
    <name type="scientific">Lyophyllum shimeji</name>
    <name type="common">Hon-shimeji</name>
    <name type="synonym">Tricholoma shimeji</name>
    <dbReference type="NCBI Taxonomy" id="47721"/>
    <lineage>
        <taxon>Eukaryota</taxon>
        <taxon>Fungi</taxon>
        <taxon>Dikarya</taxon>
        <taxon>Basidiomycota</taxon>
        <taxon>Agaricomycotina</taxon>
        <taxon>Agaricomycetes</taxon>
        <taxon>Agaricomycetidae</taxon>
        <taxon>Agaricales</taxon>
        <taxon>Tricholomatineae</taxon>
        <taxon>Lyophyllaceae</taxon>
        <taxon>Lyophyllum</taxon>
    </lineage>
</organism>
<comment type="caution">
    <text evidence="2">The sequence shown here is derived from an EMBL/GenBank/DDBJ whole genome shotgun (WGS) entry which is preliminary data.</text>
</comment>
<reference evidence="2" key="1">
    <citation type="submission" date="2022-07" db="EMBL/GenBank/DDBJ databases">
        <title>The genome of Lyophyllum shimeji provides insight into the initial evolution of ectomycorrhizal fungal genome.</title>
        <authorList>
            <person name="Kobayashi Y."/>
            <person name="Shibata T."/>
            <person name="Hirakawa H."/>
            <person name="Shigenobu S."/>
            <person name="Nishiyama T."/>
            <person name="Yamada A."/>
            <person name="Hasebe M."/>
            <person name="Kawaguchi M."/>
        </authorList>
    </citation>
    <scope>NUCLEOTIDE SEQUENCE</scope>
    <source>
        <strain evidence="2">AT787</strain>
    </source>
</reference>
<sequence length="440" mass="49691">MSAETPAVEIDVDTETHGPGPPFILGNLDKAPSPISRIPPEILSVIFYYALPDPPWDFINEAWNSLDPTRAPSVLAEVCSSWRAVSLAQSELWSHILINLQTLSTVNMAPPTLSRLDLFLQRSGSHPLFIHYADRYAPLPEATDLFLLLLSHSRRWREVTFYVEFPCLQLMDRIRGNVPLLRALDISAYGANTFPVFRAFEEAPQLKNLLLDVGNPYNLSLPWSQLTSLACGLNVPAMLPGLPALLECVIRYNPYTPRYTPTRHVKLAKLVTDFTHPLDWLETPNLEYLRVLGPNRLTSSHLGTFIRRSSCALRSLCLHVIRLAEEDLHALLQSCPTLLRLQLSYCRIDWQALARRLAVHAPSLVPNLQHIALTHHEFRTNGDIINVLESRVLADHRAGVTCLRSAYLFFTQFSVEDETRLSALQDLGLQVVRGDGQYWI</sequence>
<evidence type="ECO:0000256" key="1">
    <source>
        <dbReference type="SAM" id="MobiDB-lite"/>
    </source>
</evidence>
<evidence type="ECO:0008006" key="4">
    <source>
        <dbReference type="Google" id="ProtNLM"/>
    </source>
</evidence>
<dbReference type="OrthoDB" id="3365698at2759"/>
<dbReference type="AlphaFoldDB" id="A0A9P3PFF4"/>
<dbReference type="Gene3D" id="3.80.10.10">
    <property type="entry name" value="Ribonuclease Inhibitor"/>
    <property type="match status" value="1"/>
</dbReference>
<protein>
    <recommendedName>
        <fullName evidence="4">F-box domain-containing protein</fullName>
    </recommendedName>
</protein>
<proteinExistence type="predicted"/>
<dbReference type="EMBL" id="BRPK01000002">
    <property type="protein sequence ID" value="GLB34486.1"/>
    <property type="molecule type" value="Genomic_DNA"/>
</dbReference>
<dbReference type="SUPFAM" id="SSF52047">
    <property type="entry name" value="RNI-like"/>
    <property type="match status" value="1"/>
</dbReference>
<evidence type="ECO:0000313" key="3">
    <source>
        <dbReference type="Proteomes" id="UP001063166"/>
    </source>
</evidence>
<feature type="region of interest" description="Disordered" evidence="1">
    <location>
        <begin position="1"/>
        <end position="21"/>
    </location>
</feature>
<dbReference type="InterPro" id="IPR032675">
    <property type="entry name" value="LRR_dom_sf"/>
</dbReference>
<gene>
    <name evidence="2" type="ORF">LshimejAT787_0200510</name>
</gene>
<dbReference type="Proteomes" id="UP001063166">
    <property type="component" value="Unassembled WGS sequence"/>
</dbReference>
<name>A0A9P3PFF4_LYOSH</name>
<keyword evidence="3" id="KW-1185">Reference proteome</keyword>
<evidence type="ECO:0000313" key="2">
    <source>
        <dbReference type="EMBL" id="GLB34486.1"/>
    </source>
</evidence>
<accession>A0A9P3PFF4</accession>